<evidence type="ECO:0000313" key="2">
    <source>
        <dbReference type="Proteomes" id="UP000183832"/>
    </source>
</evidence>
<dbReference type="EMBL" id="CVRI01000057">
    <property type="protein sequence ID" value="CRL02162.1"/>
    <property type="molecule type" value="Genomic_DNA"/>
</dbReference>
<proteinExistence type="predicted"/>
<organism evidence="1 2">
    <name type="scientific">Clunio marinus</name>
    <dbReference type="NCBI Taxonomy" id="568069"/>
    <lineage>
        <taxon>Eukaryota</taxon>
        <taxon>Metazoa</taxon>
        <taxon>Ecdysozoa</taxon>
        <taxon>Arthropoda</taxon>
        <taxon>Hexapoda</taxon>
        <taxon>Insecta</taxon>
        <taxon>Pterygota</taxon>
        <taxon>Neoptera</taxon>
        <taxon>Endopterygota</taxon>
        <taxon>Diptera</taxon>
        <taxon>Nematocera</taxon>
        <taxon>Chironomoidea</taxon>
        <taxon>Chironomidae</taxon>
        <taxon>Clunio</taxon>
    </lineage>
</organism>
<keyword evidence="2" id="KW-1185">Reference proteome</keyword>
<dbReference type="Proteomes" id="UP000183832">
    <property type="component" value="Unassembled WGS sequence"/>
</dbReference>
<sequence length="64" mass="7177">MVSKENKIVNLRPKEVVDLIVSLPSLTIPTSVNFHRVTTMKKVDPYGVTETSFHSTEKTFSSLV</sequence>
<evidence type="ECO:0000313" key="1">
    <source>
        <dbReference type="EMBL" id="CRL02162.1"/>
    </source>
</evidence>
<name>A0A1J1IQZ3_9DIPT</name>
<gene>
    <name evidence="1" type="ORF">CLUMA_CG015557</name>
</gene>
<accession>A0A1J1IQZ3</accession>
<protein>
    <submittedName>
        <fullName evidence="1">CLUMA_CG015557, isoform A</fullName>
    </submittedName>
</protein>
<reference evidence="1 2" key="1">
    <citation type="submission" date="2015-04" db="EMBL/GenBank/DDBJ databases">
        <authorList>
            <person name="Syromyatnikov M.Y."/>
            <person name="Popov V.N."/>
        </authorList>
    </citation>
    <scope>NUCLEOTIDE SEQUENCE [LARGE SCALE GENOMIC DNA]</scope>
</reference>
<dbReference type="AlphaFoldDB" id="A0A1J1IQZ3"/>